<evidence type="ECO:0000313" key="3">
    <source>
        <dbReference type="EMBL" id="SPD85880.1"/>
    </source>
</evidence>
<dbReference type="GO" id="GO:0005737">
    <property type="term" value="C:cytoplasm"/>
    <property type="evidence" value="ECO:0007669"/>
    <property type="project" value="TreeGrafter"/>
</dbReference>
<dbReference type="KEGG" id="mgg:MPLG2_0844"/>
<feature type="compositionally biased region" description="Basic and acidic residues" evidence="1">
    <location>
        <begin position="1830"/>
        <end position="1840"/>
    </location>
</feature>
<dbReference type="Pfam" id="PF08751">
    <property type="entry name" value="TrwC"/>
    <property type="match status" value="1"/>
</dbReference>
<dbReference type="SMART" id="SM00493">
    <property type="entry name" value="TOPRIM"/>
    <property type="match status" value="1"/>
</dbReference>
<dbReference type="SUPFAM" id="SSF55464">
    <property type="entry name" value="Origin of replication-binding domain, RBD-like"/>
    <property type="match status" value="1"/>
</dbReference>
<dbReference type="InterPro" id="IPR027417">
    <property type="entry name" value="P-loop_NTPase"/>
</dbReference>
<feature type="compositionally biased region" description="Polar residues" evidence="1">
    <location>
        <begin position="1813"/>
        <end position="1822"/>
    </location>
</feature>
<reference evidence="3 4" key="1">
    <citation type="submission" date="2018-02" db="EMBL/GenBank/DDBJ databases">
        <authorList>
            <person name="Cohen D.B."/>
            <person name="Kent A.D."/>
        </authorList>
    </citation>
    <scope>NUCLEOTIDE SEQUENCE [LARGE SCALE GENOMIC DNA]</scope>
    <source>
        <strain evidence="3">1</strain>
    </source>
</reference>
<accession>A0A2N9JE90</accession>
<dbReference type="EC" id="2.7.7.-" evidence="3"/>
<sequence length="1840" mass="199242">MSLHKITAGSGYDYLTRQVAAMDSTEKGHAGLASYYTEKGETPGVWVGSGLAGIDGLAVGDEVTAEQMTSLFGSGHHPLARQRQEALPERGLTEKSWREAARLGQPFKVFDNDISDFRIEVARRLEKLNSANGKPTRAAVAIEDRARIRTQVGREMFRATFHRDPLDERELAGHIAKLSRQQTTAVAGYDLTFSPVKSVSALWALAPAPVAAAIELAHRSAVADALHFIETHALFTRTGTNGVRQVEVNGLVGTAFTHRDSRAGDPDLHTHVAVANKVQTRDGRWLSIDGRVLHKAVVAASETYNTALERHLASNIGVRFEARPQTDPRQRPVREIVGVEASLNQRWSTRRVSIEARRTELAAAFQHDHGRPPTPVESIALAQQATLETRDAKHESRTLAEQRATWFTQAIEVLGSRDAIRQMIDKALHPLRPRAVQQADEQWVRRTAGKVLAHVQAHRSSWQTWHLRAEAHRHIRDLAVPAARVETVVDRLVTEALSLCRPLTKPVADDEPQEPEVLRRSDGASVYSVAGSQLYTSQAILASEARLVAAAGRGDGKRLAPAAVDVALLECEANGTRLNAGQVLLVREMATSGARLQLAIAPAGSGKTTAMSALSRAWSGDGGTVVGLAPSAAAAAGLGEQITGTADTLAKLVWSLAHPKDGVPKWVRSLGPDTLVIIDEAGMADTLSLDAAVTHILDRGGSVRLIGDDQQLAAIGAGGVLRDIQSTHGALHLSELVRFTDRAEGSASLALREGQTSALGFYLDQHRIHVGDATTMADDLFAAWSADITGGLDSIMLAPTRDLVSELNRRARTQRLNGHVVHRSVQLADGNQASAGDTIITRENNRTLRTSAADWVKNGDRWRIKRVTRRGALKVQHIQSRRTVLLPAKYVTEQVELGYACTTHTAQGVTADTMHGLLTGTESRQHTYTMLTRGREANHAYLVVVGDGDPHSVIRPETVNPLTPTDLLESILARDESPVSATTSLRLASAPTTRLGEAAERYSDAISFAAGHIATPNTIQAIHDVIDAQLPQLTSSETWPVLRAQLLLVQADGRDPIQALADACEDPISRHLDPCSVLSWRIADAGWRNQRGPMPWLPAIPAGLREHPLWGPYLAARAGLVDELAEQVRADALSADKPVWGQAIAGTPSANLIADIEVWRAAHKTDPADTRPLGEPVHGLAQLRVQRRLQARLNACQSAALDEWSPLLNRFSPTILADTFAPVLAARLSQMSSAGINTRQLLDHAISAGPLPDDHAAAALWWRLSGKLSPAIAANIDRDHHLATAWLDTFTTLVGDRAAGLQDSPWWPALVATIERGLQRGWNLPQLVDEGDRADLAGHTDPCQGWVWRLSLLTDRSEPGEDEPIHPDQQPPDDLPTDLFPDRDHTPVADPESVWLPDVADLVEPDPDPWTDGPAGTGEMGEMDLDDDAVLTIQGMIRDRMGPPDLTDAQVRAMMERADQIGNSPVPLDRLQLVNRLTADFYTDRLTAGWAAPYLTGRLNTDLAGLERFGAGYAPDSWTALVQHLRRHGITDLEAITAGVAQTASTGRLIDRFRDRAMFPIIHNGQVLGFVGRRNPTVADSDNRGPKYLNTATTPLFAKGDQLFVAGTLHPGTVPVLGEGPMDAIALTLTGDDRYIGVAPLGTSLTENQVQQLHRHGVQPVIATDPDSAGQAAAERDYWLLASYTIDPLHADLSAAGRDPADLVADGHSRQLLQALTTARPLGEQLIDRRLKAPTDASQKILQAVEVLAAQPRARWSAGVEHIAQHAKVPASLVRCALASMVKAWNNDVRRASQQASWQAAKTAREHAGLYETVTSPTQPSGQPLPDNPGIRRDGPGPRW</sequence>
<evidence type="ECO:0000313" key="4">
    <source>
        <dbReference type="Proteomes" id="UP000238164"/>
    </source>
</evidence>
<dbReference type="CDD" id="cd03364">
    <property type="entry name" value="TOPRIM_DnaG_primases"/>
    <property type="match status" value="1"/>
</dbReference>
<dbReference type="InterPro" id="IPR013264">
    <property type="entry name" value="DNAG_N"/>
</dbReference>
<dbReference type="RefSeq" id="WP_105187451.1">
    <property type="nucleotide sequence ID" value="NZ_BAAAGO010000041.1"/>
</dbReference>
<dbReference type="CDD" id="cd18809">
    <property type="entry name" value="SF1_C_RecD"/>
    <property type="match status" value="1"/>
</dbReference>
<dbReference type="GO" id="GO:0006269">
    <property type="term" value="P:DNA replication, synthesis of primer"/>
    <property type="evidence" value="ECO:0007669"/>
    <property type="project" value="TreeGrafter"/>
</dbReference>
<dbReference type="Pfam" id="PF08275">
    <property type="entry name" value="DNAG_N"/>
    <property type="match status" value="1"/>
</dbReference>
<dbReference type="EMBL" id="LT985188">
    <property type="protein sequence ID" value="SPD85880.1"/>
    <property type="molecule type" value="Genomic_DNA"/>
</dbReference>
<dbReference type="Gene3D" id="2.30.30.940">
    <property type="match status" value="1"/>
</dbReference>
<dbReference type="Gene3D" id="3.40.1360.10">
    <property type="match status" value="1"/>
</dbReference>
<dbReference type="Gene3D" id="3.40.50.300">
    <property type="entry name" value="P-loop containing nucleotide triphosphate hydrolases"/>
    <property type="match status" value="2"/>
</dbReference>
<keyword evidence="3" id="KW-0808">Transferase</keyword>
<feature type="domain" description="Toprim" evidence="2">
    <location>
        <begin position="1613"/>
        <end position="1701"/>
    </location>
</feature>
<feature type="region of interest" description="Disordered" evidence="1">
    <location>
        <begin position="1803"/>
        <end position="1840"/>
    </location>
</feature>
<dbReference type="InterPro" id="IPR037068">
    <property type="entry name" value="DNA_primase_core_N_sf"/>
</dbReference>
<protein>
    <submittedName>
        <fullName evidence="3">DNA primase</fullName>
        <ecNumber evidence="3">2.7.7.-</ecNumber>
    </submittedName>
</protein>
<proteinExistence type="predicted"/>
<dbReference type="InterPro" id="IPR034151">
    <property type="entry name" value="TOPRIM_DnaG_bac"/>
</dbReference>
<feature type="compositionally biased region" description="Basic and acidic residues" evidence="1">
    <location>
        <begin position="1356"/>
        <end position="1366"/>
    </location>
</feature>
<dbReference type="SUPFAM" id="SSF52540">
    <property type="entry name" value="P-loop containing nucleoside triphosphate hydrolases"/>
    <property type="match status" value="2"/>
</dbReference>
<dbReference type="SUPFAM" id="SSF56731">
    <property type="entry name" value="DNA primase core"/>
    <property type="match status" value="1"/>
</dbReference>
<dbReference type="OrthoDB" id="4524286at2"/>
<dbReference type="Proteomes" id="UP000238164">
    <property type="component" value="Chromosome 1"/>
</dbReference>
<dbReference type="InterPro" id="IPR050219">
    <property type="entry name" value="DnaG_primase"/>
</dbReference>
<dbReference type="InterPro" id="IPR006171">
    <property type="entry name" value="TOPRIM_dom"/>
</dbReference>
<feature type="region of interest" description="Disordered" evidence="1">
    <location>
        <begin position="1356"/>
        <end position="1391"/>
    </location>
</feature>
<dbReference type="InterPro" id="IPR014862">
    <property type="entry name" value="TrwC"/>
</dbReference>
<evidence type="ECO:0000259" key="2">
    <source>
        <dbReference type="PROSITE" id="PS50880"/>
    </source>
</evidence>
<evidence type="ECO:0000256" key="1">
    <source>
        <dbReference type="SAM" id="MobiDB-lite"/>
    </source>
</evidence>
<organism evidence="3 4">
    <name type="scientific">Micropruina glycogenica</name>
    <dbReference type="NCBI Taxonomy" id="75385"/>
    <lineage>
        <taxon>Bacteria</taxon>
        <taxon>Bacillati</taxon>
        <taxon>Actinomycetota</taxon>
        <taxon>Actinomycetes</taxon>
        <taxon>Propionibacteriales</taxon>
        <taxon>Nocardioidaceae</taxon>
        <taxon>Micropruina</taxon>
    </lineage>
</organism>
<dbReference type="NCBIfam" id="NF041492">
    <property type="entry name" value="MobF"/>
    <property type="match status" value="1"/>
</dbReference>
<dbReference type="PANTHER" id="PTHR30313:SF2">
    <property type="entry name" value="DNA PRIMASE"/>
    <property type="match status" value="1"/>
</dbReference>
<keyword evidence="3" id="KW-0548">Nucleotidyltransferase</keyword>
<keyword evidence="4" id="KW-1185">Reference proteome</keyword>
<dbReference type="GO" id="GO:0016779">
    <property type="term" value="F:nucleotidyltransferase activity"/>
    <property type="evidence" value="ECO:0007669"/>
    <property type="project" value="UniProtKB-KW"/>
</dbReference>
<dbReference type="Pfam" id="PF13155">
    <property type="entry name" value="Toprim_2"/>
    <property type="match status" value="1"/>
</dbReference>
<gene>
    <name evidence="3" type="ORF">MPLG2_0844</name>
</gene>
<dbReference type="Pfam" id="PF13604">
    <property type="entry name" value="AAA_30"/>
    <property type="match status" value="1"/>
</dbReference>
<dbReference type="PROSITE" id="PS50880">
    <property type="entry name" value="TOPRIM"/>
    <property type="match status" value="1"/>
</dbReference>
<name>A0A2N9JE90_9ACTN</name>
<dbReference type="Gene3D" id="3.90.980.10">
    <property type="entry name" value="DNA primase, catalytic core, N-terminal domain"/>
    <property type="match status" value="1"/>
</dbReference>
<dbReference type="PANTHER" id="PTHR30313">
    <property type="entry name" value="DNA PRIMASE"/>
    <property type="match status" value="1"/>
</dbReference>